<accession>A0A0E9VQP5</accession>
<name>A0A0E9VQP5_ANGAN</name>
<sequence length="29" mass="3311">MGWLQLFHCLPAVRSDKTARIKTLQPTAK</sequence>
<protein>
    <submittedName>
        <fullName evidence="1">Uncharacterized protein</fullName>
    </submittedName>
</protein>
<organism evidence="1">
    <name type="scientific">Anguilla anguilla</name>
    <name type="common">European freshwater eel</name>
    <name type="synonym">Muraena anguilla</name>
    <dbReference type="NCBI Taxonomy" id="7936"/>
    <lineage>
        <taxon>Eukaryota</taxon>
        <taxon>Metazoa</taxon>
        <taxon>Chordata</taxon>
        <taxon>Craniata</taxon>
        <taxon>Vertebrata</taxon>
        <taxon>Euteleostomi</taxon>
        <taxon>Actinopterygii</taxon>
        <taxon>Neopterygii</taxon>
        <taxon>Teleostei</taxon>
        <taxon>Anguilliformes</taxon>
        <taxon>Anguillidae</taxon>
        <taxon>Anguilla</taxon>
    </lineage>
</organism>
<evidence type="ECO:0000313" key="1">
    <source>
        <dbReference type="EMBL" id="JAH80366.1"/>
    </source>
</evidence>
<reference evidence="1" key="1">
    <citation type="submission" date="2014-11" db="EMBL/GenBank/DDBJ databases">
        <authorList>
            <person name="Amaro Gonzalez C."/>
        </authorList>
    </citation>
    <scope>NUCLEOTIDE SEQUENCE</scope>
</reference>
<reference evidence="1" key="2">
    <citation type="journal article" date="2015" name="Fish Shellfish Immunol.">
        <title>Early steps in the European eel (Anguilla anguilla)-Vibrio vulnificus interaction in the gills: Role of the RtxA13 toxin.</title>
        <authorList>
            <person name="Callol A."/>
            <person name="Pajuelo D."/>
            <person name="Ebbesson L."/>
            <person name="Teles M."/>
            <person name="MacKenzie S."/>
            <person name="Amaro C."/>
        </authorList>
    </citation>
    <scope>NUCLEOTIDE SEQUENCE</scope>
</reference>
<dbReference type="AlphaFoldDB" id="A0A0E9VQP5"/>
<proteinExistence type="predicted"/>
<dbReference type="EMBL" id="GBXM01028211">
    <property type="protein sequence ID" value="JAH80366.1"/>
    <property type="molecule type" value="Transcribed_RNA"/>
</dbReference>